<dbReference type="InterPro" id="IPR036397">
    <property type="entry name" value="RNaseH_sf"/>
</dbReference>
<name>A0A6A1VBE7_9ROSI</name>
<dbReference type="InterPro" id="IPR012337">
    <property type="entry name" value="RNaseH-like_sf"/>
</dbReference>
<accession>A0A6A1VBE7</accession>
<dbReference type="InterPro" id="IPR002156">
    <property type="entry name" value="RNaseH_domain"/>
</dbReference>
<dbReference type="EMBL" id="RXIC02000024">
    <property type="protein sequence ID" value="KAB1210073.1"/>
    <property type="molecule type" value="Genomic_DNA"/>
</dbReference>
<dbReference type="CDD" id="cd01461">
    <property type="entry name" value="vWA_interalpha_trypsin_inhibitor"/>
    <property type="match status" value="1"/>
</dbReference>
<dbReference type="InterPro" id="IPR044730">
    <property type="entry name" value="RNase_H-like_dom_plant"/>
</dbReference>
<dbReference type="InterPro" id="IPR002035">
    <property type="entry name" value="VWF_A"/>
</dbReference>
<keyword evidence="3" id="KW-1185">Reference proteome</keyword>
<proteinExistence type="predicted"/>
<sequence length="829" mass="92168">MAKAEEFVKAVEDGLKLAKRVYFGKDRAVAAPRPPPPMDKSSSAASSYLLPSAPMVYAVIYDPSIVDNPDVPSYQPHVHGRCEPPALIPLQMNGIELEVDCLLDTAFVTVRGSWRVHCVMGSRSCDCRIAVPMGEQGSILGVEIDELRNTYRTQLVVREHLDGIAKSARTEDGGYLMPHLFTLTIPQVDGGINLSITIRWSQKLLYSEGEFSLNIPFTFPEYVTPAGKKIPKKEKIQLNLNAGSETNVLCKTSSHPLKETKRNAGKLGFSYESEVHSWSSTDFSFSYTVSSSHISGGVFLQSPSVLDIDQREMFCIYLFPGNQQSRKVFRKDIVFLVDISGSMRGKLLDATKNALFAALAKLDSEDTFSIIAFNGETYQFSLSLESASKEAVEKAIQWISMNFIAGGATNISLPLNMAMEMLSNVRDSVPIIFLVTDGTVEDERHICDAMKNYVTDGRSTWPRIYTFGIGVFCNHYFLQMLAMISRGQHIAAYDMDSLESRIQKFFTSALSPILSNITIDKWDELDDLEVCPSHMTDLSSENPLIVSGRYRGRFPESLKAKGILSDLSDCKIDLKIETVRDIPLDLVFAKEQILLLTVQAWFSENKQLEEKVAKISIQTAIISEYTCMVLLETTEGKIAEEAVEEKEVTDKNHSRKMITLGIGFGDLSATAENIPPGSEELKLPEAVEMFVKASNCCIGGHGFSPAHRDIPVILLYMDPVVGEAFALAKAVTLASRCGWSKVLFECDSLVLCNDVLSSEPSTLWAASGFVEHVRRCLVEERKDWRVAWVSRRCNMQAHLLAKWAARFGIVGCLLLTDITEHIWACDMHL</sequence>
<dbReference type="SUPFAM" id="SSF53098">
    <property type="entry name" value="Ribonuclease H-like"/>
    <property type="match status" value="1"/>
</dbReference>
<dbReference type="InterPro" id="IPR036465">
    <property type="entry name" value="vWFA_dom_sf"/>
</dbReference>
<dbReference type="Gene3D" id="3.40.50.410">
    <property type="entry name" value="von Willebrand factor, type A domain"/>
    <property type="match status" value="1"/>
</dbReference>
<dbReference type="OrthoDB" id="1729737at2759"/>
<evidence type="ECO:0000313" key="2">
    <source>
        <dbReference type="EMBL" id="KAB1210073.1"/>
    </source>
</evidence>
<dbReference type="GO" id="GO:0004523">
    <property type="term" value="F:RNA-DNA hybrid ribonuclease activity"/>
    <property type="evidence" value="ECO:0007669"/>
    <property type="project" value="InterPro"/>
</dbReference>
<gene>
    <name evidence="2" type="ORF">CJ030_MR6G011351</name>
</gene>
<dbReference type="Pfam" id="PF13456">
    <property type="entry name" value="RVT_3"/>
    <property type="match status" value="1"/>
</dbReference>
<dbReference type="CDD" id="cd06222">
    <property type="entry name" value="RNase_H_like"/>
    <property type="match status" value="1"/>
</dbReference>
<organism evidence="2 3">
    <name type="scientific">Morella rubra</name>
    <name type="common">Chinese bayberry</name>
    <dbReference type="NCBI Taxonomy" id="262757"/>
    <lineage>
        <taxon>Eukaryota</taxon>
        <taxon>Viridiplantae</taxon>
        <taxon>Streptophyta</taxon>
        <taxon>Embryophyta</taxon>
        <taxon>Tracheophyta</taxon>
        <taxon>Spermatophyta</taxon>
        <taxon>Magnoliopsida</taxon>
        <taxon>eudicotyledons</taxon>
        <taxon>Gunneridae</taxon>
        <taxon>Pentapetalae</taxon>
        <taxon>rosids</taxon>
        <taxon>fabids</taxon>
        <taxon>Fagales</taxon>
        <taxon>Myricaceae</taxon>
        <taxon>Morella</taxon>
    </lineage>
</organism>
<reference evidence="2 3" key="1">
    <citation type="journal article" date="2019" name="Plant Biotechnol. J.">
        <title>The red bayberry genome and genetic basis of sex determination.</title>
        <authorList>
            <person name="Jia H.M."/>
            <person name="Jia H.J."/>
            <person name="Cai Q.L."/>
            <person name="Wang Y."/>
            <person name="Zhao H.B."/>
            <person name="Yang W.F."/>
            <person name="Wang G.Y."/>
            <person name="Li Y.H."/>
            <person name="Zhan D.L."/>
            <person name="Shen Y.T."/>
            <person name="Niu Q.F."/>
            <person name="Chang L."/>
            <person name="Qiu J."/>
            <person name="Zhao L."/>
            <person name="Xie H.B."/>
            <person name="Fu W.Y."/>
            <person name="Jin J."/>
            <person name="Li X.W."/>
            <person name="Jiao Y."/>
            <person name="Zhou C.C."/>
            <person name="Tu T."/>
            <person name="Chai C.Y."/>
            <person name="Gao J.L."/>
            <person name="Fan L.J."/>
            <person name="van de Weg E."/>
            <person name="Wang J.Y."/>
            <person name="Gao Z.S."/>
        </authorList>
    </citation>
    <scope>NUCLEOTIDE SEQUENCE [LARGE SCALE GENOMIC DNA]</scope>
    <source>
        <tissue evidence="2">Leaves</tissue>
    </source>
</reference>
<protein>
    <submittedName>
        <fullName evidence="2">Inter alpha-trypsin inhibitor, heavy chain 4</fullName>
    </submittedName>
</protein>
<dbReference type="SUPFAM" id="SSF53300">
    <property type="entry name" value="vWA-like"/>
    <property type="match status" value="1"/>
</dbReference>
<dbReference type="SMART" id="SM00327">
    <property type="entry name" value="VWA"/>
    <property type="match status" value="1"/>
</dbReference>
<dbReference type="PANTHER" id="PTHR46503">
    <property type="entry name" value="INTER-ALPHA-TRYPSIN INHIBITOR HEAVY CHAIN-LIKE PROTEIN"/>
    <property type="match status" value="1"/>
</dbReference>
<dbReference type="AlphaFoldDB" id="A0A6A1VBE7"/>
<dbReference type="GO" id="GO:0003676">
    <property type="term" value="F:nucleic acid binding"/>
    <property type="evidence" value="ECO:0007669"/>
    <property type="project" value="InterPro"/>
</dbReference>
<dbReference type="PROSITE" id="PS50234">
    <property type="entry name" value="VWFA"/>
    <property type="match status" value="1"/>
</dbReference>
<feature type="domain" description="VWFA" evidence="1">
    <location>
        <begin position="332"/>
        <end position="510"/>
    </location>
</feature>
<dbReference type="Proteomes" id="UP000516437">
    <property type="component" value="Chromosome 6"/>
</dbReference>
<evidence type="ECO:0000259" key="1">
    <source>
        <dbReference type="PROSITE" id="PS50234"/>
    </source>
</evidence>
<evidence type="ECO:0000313" key="3">
    <source>
        <dbReference type="Proteomes" id="UP000516437"/>
    </source>
</evidence>
<comment type="caution">
    <text evidence="2">The sequence shown here is derived from an EMBL/GenBank/DDBJ whole genome shotgun (WGS) entry which is preliminary data.</text>
</comment>
<dbReference type="Gene3D" id="3.30.420.10">
    <property type="entry name" value="Ribonuclease H-like superfamily/Ribonuclease H"/>
    <property type="match status" value="1"/>
</dbReference>
<dbReference type="Pfam" id="PF00092">
    <property type="entry name" value="VWA"/>
    <property type="match status" value="1"/>
</dbReference>
<dbReference type="PANTHER" id="PTHR46503:SF1">
    <property type="entry name" value="INTER-ALPHA-TRYPSIN INHIBITOR HEAVY CHAIN-LIKE PROTEIN"/>
    <property type="match status" value="1"/>
</dbReference>